<proteinExistence type="predicted"/>
<dbReference type="SUPFAM" id="SSF56281">
    <property type="entry name" value="Metallo-hydrolase/oxidoreductase"/>
    <property type="match status" value="1"/>
</dbReference>
<evidence type="ECO:0000313" key="1">
    <source>
        <dbReference type="EMBL" id="GGB48657.1"/>
    </source>
</evidence>
<sequence>MPELLIDAAPTGFEPTAYGISAAPATRTLADGDEIDLGDRVLRVLHLPVHVVYPGHGDPFDGERMRVLIDEYTFGSAQSKSEPMLISVMKPGLLVLLGNWCIETVEEVHSRLDVGQ</sequence>
<reference evidence="1" key="2">
    <citation type="submission" date="2020-09" db="EMBL/GenBank/DDBJ databases">
        <authorList>
            <person name="Sun Q."/>
            <person name="Zhou Y."/>
        </authorList>
    </citation>
    <scope>NUCLEOTIDE SEQUENCE</scope>
    <source>
        <strain evidence="1">CGMCC 1.12827</strain>
    </source>
</reference>
<name>A0A916X1S2_9ACTN</name>
<reference evidence="1" key="1">
    <citation type="journal article" date="2014" name="Int. J. Syst. Evol. Microbiol.">
        <title>Complete genome sequence of Corynebacterium casei LMG S-19264T (=DSM 44701T), isolated from a smear-ripened cheese.</title>
        <authorList>
            <consortium name="US DOE Joint Genome Institute (JGI-PGF)"/>
            <person name="Walter F."/>
            <person name="Albersmeier A."/>
            <person name="Kalinowski J."/>
            <person name="Ruckert C."/>
        </authorList>
    </citation>
    <scope>NUCLEOTIDE SEQUENCE</scope>
    <source>
        <strain evidence="1">CGMCC 1.12827</strain>
    </source>
</reference>
<dbReference type="PROSITE" id="PS00387">
    <property type="entry name" value="PPASE"/>
    <property type="match status" value="1"/>
</dbReference>
<gene>
    <name evidence="1" type="ORF">GCM10011489_39710</name>
</gene>
<dbReference type="Proteomes" id="UP000621454">
    <property type="component" value="Unassembled WGS sequence"/>
</dbReference>
<dbReference type="AlphaFoldDB" id="A0A916X1S2"/>
<dbReference type="EMBL" id="BMGC01000079">
    <property type="protein sequence ID" value="GGB48657.1"/>
    <property type="molecule type" value="Genomic_DNA"/>
</dbReference>
<dbReference type="Gene3D" id="3.60.15.10">
    <property type="entry name" value="Ribonuclease Z/Hydroxyacylglutathione hydrolase-like"/>
    <property type="match status" value="1"/>
</dbReference>
<evidence type="ECO:0000313" key="2">
    <source>
        <dbReference type="Proteomes" id="UP000621454"/>
    </source>
</evidence>
<keyword evidence="2" id="KW-1185">Reference proteome</keyword>
<comment type="caution">
    <text evidence="1">The sequence shown here is derived from an EMBL/GenBank/DDBJ whole genome shotgun (WGS) entry which is preliminary data.</text>
</comment>
<dbReference type="InterPro" id="IPR036866">
    <property type="entry name" value="RibonucZ/Hydroxyglut_hydro"/>
</dbReference>
<protein>
    <submittedName>
        <fullName evidence="1">Uncharacterized protein</fullName>
    </submittedName>
</protein>
<accession>A0A916X1S2</accession>
<organism evidence="1 2">
    <name type="scientific">Gordonia jinhuaensis</name>
    <dbReference type="NCBI Taxonomy" id="1517702"/>
    <lineage>
        <taxon>Bacteria</taxon>
        <taxon>Bacillati</taxon>
        <taxon>Actinomycetota</taxon>
        <taxon>Actinomycetes</taxon>
        <taxon>Mycobacteriales</taxon>
        <taxon>Gordoniaceae</taxon>
        <taxon>Gordonia</taxon>
    </lineage>
</organism>